<comment type="caution">
    <text evidence="1">The sequence shown here is derived from an EMBL/GenBank/DDBJ whole genome shotgun (WGS) entry which is preliminary data.</text>
</comment>
<proteinExistence type="predicted"/>
<dbReference type="EMBL" id="JBHSWN010000001">
    <property type="protein sequence ID" value="MFC6791775.1"/>
    <property type="molecule type" value="Genomic_DNA"/>
</dbReference>
<dbReference type="Proteomes" id="UP001596292">
    <property type="component" value="Unassembled WGS sequence"/>
</dbReference>
<name>A0ABW2BQD0_9HYPH</name>
<dbReference type="RefSeq" id="WP_378972938.1">
    <property type="nucleotide sequence ID" value="NZ_JBHSWN010000001.1"/>
</dbReference>
<organism evidence="1 2">
    <name type="scientific">Methylobacterium komagatae</name>
    <dbReference type="NCBI Taxonomy" id="374425"/>
    <lineage>
        <taxon>Bacteria</taxon>
        <taxon>Pseudomonadati</taxon>
        <taxon>Pseudomonadota</taxon>
        <taxon>Alphaproteobacteria</taxon>
        <taxon>Hyphomicrobiales</taxon>
        <taxon>Methylobacteriaceae</taxon>
        <taxon>Methylobacterium</taxon>
    </lineage>
</organism>
<evidence type="ECO:0000313" key="2">
    <source>
        <dbReference type="Proteomes" id="UP001596292"/>
    </source>
</evidence>
<protein>
    <submittedName>
        <fullName evidence="1">Uncharacterized protein</fullName>
    </submittedName>
</protein>
<keyword evidence="2" id="KW-1185">Reference proteome</keyword>
<accession>A0ABW2BQD0</accession>
<evidence type="ECO:0000313" key="1">
    <source>
        <dbReference type="EMBL" id="MFC6791775.1"/>
    </source>
</evidence>
<gene>
    <name evidence="1" type="ORF">ACFQE0_20570</name>
</gene>
<sequence length="99" mass="11293">MARVLVAALSMAFPKTLADYPFVVVRLRCDLCPRQGRYRLARLVARFGAEADLDRVRRELAKPCHRLENKGTAMRPGCRVEYIDPCYGSLRRPDLPPGY</sequence>
<reference evidence="2" key="1">
    <citation type="journal article" date="2019" name="Int. J. Syst. Evol. Microbiol.">
        <title>The Global Catalogue of Microorganisms (GCM) 10K type strain sequencing project: providing services to taxonomists for standard genome sequencing and annotation.</title>
        <authorList>
            <consortium name="The Broad Institute Genomics Platform"/>
            <consortium name="The Broad Institute Genome Sequencing Center for Infectious Disease"/>
            <person name="Wu L."/>
            <person name="Ma J."/>
        </authorList>
    </citation>
    <scope>NUCLEOTIDE SEQUENCE [LARGE SCALE GENOMIC DNA]</scope>
    <source>
        <strain evidence="2">CCUG 48316</strain>
    </source>
</reference>